<dbReference type="PANTHER" id="PTHR42852">
    <property type="entry name" value="THIOL:DISULFIDE INTERCHANGE PROTEIN DSBE"/>
    <property type="match status" value="1"/>
</dbReference>
<reference evidence="7 8" key="1">
    <citation type="journal article" date="2006" name="Int. J. Syst. Evol. Microbiol.">
        <title>Myroides pelagicus sp. nov., isolated from seawater in Thailand.</title>
        <authorList>
            <person name="Yoon J."/>
            <person name="Maneerat S."/>
            <person name="Kawai F."/>
            <person name="Yokota A."/>
        </authorList>
    </citation>
    <scope>NUCLEOTIDE SEQUENCE [LARGE SCALE GENOMIC DNA]</scope>
    <source>
        <strain evidence="7 8">SM1T</strain>
    </source>
</reference>
<dbReference type="PROSITE" id="PS51257">
    <property type="entry name" value="PROKAR_LIPOPROTEIN"/>
    <property type="match status" value="1"/>
</dbReference>
<dbReference type="Pfam" id="PF14289">
    <property type="entry name" value="DUF4369"/>
    <property type="match status" value="1"/>
</dbReference>
<dbReference type="InterPro" id="IPR017937">
    <property type="entry name" value="Thioredoxin_CS"/>
</dbReference>
<evidence type="ECO:0000259" key="6">
    <source>
        <dbReference type="PROSITE" id="PS51352"/>
    </source>
</evidence>
<dbReference type="PANTHER" id="PTHR42852:SF6">
    <property type="entry name" value="THIOL:DISULFIDE INTERCHANGE PROTEIN DSBE"/>
    <property type="match status" value="1"/>
</dbReference>
<dbReference type="OrthoDB" id="1069091at2"/>
<gene>
    <name evidence="7" type="ORF">GJV77_10085</name>
</gene>
<evidence type="ECO:0000256" key="1">
    <source>
        <dbReference type="ARBA" id="ARBA00004196"/>
    </source>
</evidence>
<evidence type="ECO:0000256" key="3">
    <source>
        <dbReference type="ARBA" id="ARBA00023157"/>
    </source>
</evidence>
<dbReference type="SUPFAM" id="SSF52833">
    <property type="entry name" value="Thioredoxin-like"/>
    <property type="match status" value="1"/>
</dbReference>
<dbReference type="AlphaFoldDB" id="A0A7K1GMX0"/>
<dbReference type="InterPro" id="IPR036249">
    <property type="entry name" value="Thioredoxin-like_sf"/>
</dbReference>
<accession>A0A7K1GMX0</accession>
<dbReference type="Pfam" id="PF00578">
    <property type="entry name" value="AhpC-TSA"/>
    <property type="match status" value="1"/>
</dbReference>
<keyword evidence="3" id="KW-1015">Disulfide bond</keyword>
<dbReference type="InterPro" id="IPR025380">
    <property type="entry name" value="DUF4369"/>
</dbReference>
<keyword evidence="8" id="KW-1185">Reference proteome</keyword>
<name>A0A7K1GMX0_9FLAO</name>
<dbReference type="GO" id="GO:0030313">
    <property type="term" value="C:cell envelope"/>
    <property type="evidence" value="ECO:0007669"/>
    <property type="project" value="UniProtKB-SubCell"/>
</dbReference>
<keyword evidence="5" id="KW-0732">Signal</keyword>
<feature type="chain" id="PRO_5029474902" evidence="5">
    <location>
        <begin position="22"/>
        <end position="384"/>
    </location>
</feature>
<dbReference type="GO" id="GO:0017004">
    <property type="term" value="P:cytochrome complex assembly"/>
    <property type="evidence" value="ECO:0007669"/>
    <property type="project" value="UniProtKB-KW"/>
</dbReference>
<sequence length="384" mass="42518">MKKLSVLFGSALLLMACNKQSHITAEVANIPEGTNVELQTIALGAIEPTTVSKAVVKDSKVVFENTFADIDEAFLVFSDSESSLGAVPFIAEKGDISIFYDKDEMTNIKIGGTEGNDKLQELQAAMTPKIQELQNFLSEQGLALMMPAEEGDQEAQKKRAEVEKQYELMLDDVQSFPAKFKAANKNSSVSLLILSKEVQAKVKSAKEFQEEFDQFPIALKSSTLGKKTQAGIKSLSEVKSDIPAVGKKLGDFKALNPNGDEVTLYEHMQGKKLLLVDVWAAWCGPCRRENPNFVKVYNLYNDKGFEIIGYSLDKNEEEWLKAIEKDKLTWTQVSNLKYWEDPIVSAYGIQGIPANYLIDENGIVLAMNLRGEALEVEVKKALGL</sequence>
<evidence type="ECO:0000256" key="5">
    <source>
        <dbReference type="SAM" id="SignalP"/>
    </source>
</evidence>
<comment type="subcellular location">
    <subcellularLocation>
        <location evidence="1">Cell envelope</location>
    </subcellularLocation>
</comment>
<dbReference type="GO" id="GO:0016209">
    <property type="term" value="F:antioxidant activity"/>
    <property type="evidence" value="ECO:0007669"/>
    <property type="project" value="InterPro"/>
</dbReference>
<dbReference type="InterPro" id="IPR013766">
    <property type="entry name" value="Thioredoxin_domain"/>
</dbReference>
<evidence type="ECO:0000256" key="2">
    <source>
        <dbReference type="ARBA" id="ARBA00022748"/>
    </source>
</evidence>
<feature type="signal peptide" evidence="5">
    <location>
        <begin position="1"/>
        <end position="21"/>
    </location>
</feature>
<evidence type="ECO:0000313" key="8">
    <source>
        <dbReference type="Proteomes" id="UP000488936"/>
    </source>
</evidence>
<evidence type="ECO:0000256" key="4">
    <source>
        <dbReference type="ARBA" id="ARBA00023284"/>
    </source>
</evidence>
<evidence type="ECO:0000313" key="7">
    <source>
        <dbReference type="EMBL" id="MTH30245.1"/>
    </source>
</evidence>
<dbReference type="PROSITE" id="PS51352">
    <property type="entry name" value="THIOREDOXIN_2"/>
    <property type="match status" value="1"/>
</dbReference>
<dbReference type="PROSITE" id="PS00194">
    <property type="entry name" value="THIOREDOXIN_1"/>
    <property type="match status" value="1"/>
</dbReference>
<dbReference type="Gene3D" id="3.40.30.10">
    <property type="entry name" value="Glutaredoxin"/>
    <property type="match status" value="1"/>
</dbReference>
<dbReference type="InterPro" id="IPR050553">
    <property type="entry name" value="Thioredoxin_ResA/DsbE_sf"/>
</dbReference>
<feature type="domain" description="Thioredoxin" evidence="6">
    <location>
        <begin position="243"/>
        <end position="384"/>
    </location>
</feature>
<dbReference type="Proteomes" id="UP000488936">
    <property type="component" value="Unassembled WGS sequence"/>
</dbReference>
<proteinExistence type="predicted"/>
<keyword evidence="4" id="KW-0676">Redox-active center</keyword>
<dbReference type="CDD" id="cd02966">
    <property type="entry name" value="TlpA_like_family"/>
    <property type="match status" value="1"/>
</dbReference>
<dbReference type="GO" id="GO:0016491">
    <property type="term" value="F:oxidoreductase activity"/>
    <property type="evidence" value="ECO:0007669"/>
    <property type="project" value="InterPro"/>
</dbReference>
<protein>
    <submittedName>
        <fullName evidence="7">Redoxin domain-containing protein</fullName>
    </submittedName>
</protein>
<dbReference type="EMBL" id="WMJY01000021">
    <property type="protein sequence ID" value="MTH30245.1"/>
    <property type="molecule type" value="Genomic_DNA"/>
</dbReference>
<dbReference type="InterPro" id="IPR000866">
    <property type="entry name" value="AhpC/TSA"/>
</dbReference>
<keyword evidence="2" id="KW-0201">Cytochrome c-type biogenesis</keyword>
<dbReference type="RefSeq" id="WP_155036230.1">
    <property type="nucleotide sequence ID" value="NZ_JBHTIG010000010.1"/>
</dbReference>
<organism evidence="7 8">
    <name type="scientific">Myroides pelagicus</name>
    <dbReference type="NCBI Taxonomy" id="270914"/>
    <lineage>
        <taxon>Bacteria</taxon>
        <taxon>Pseudomonadati</taxon>
        <taxon>Bacteroidota</taxon>
        <taxon>Flavobacteriia</taxon>
        <taxon>Flavobacteriales</taxon>
        <taxon>Flavobacteriaceae</taxon>
        <taxon>Myroides</taxon>
    </lineage>
</organism>
<comment type="caution">
    <text evidence="7">The sequence shown here is derived from an EMBL/GenBank/DDBJ whole genome shotgun (WGS) entry which is preliminary data.</text>
</comment>